<dbReference type="EMBL" id="LT962688">
    <property type="protein sequence ID" value="SOR32428.1"/>
    <property type="molecule type" value="Genomic_DNA"/>
</dbReference>
<reference evidence="2" key="2">
    <citation type="submission" date="2017-10" db="EMBL/GenBank/DDBJ databases">
        <authorList>
            <person name="Banno H."/>
            <person name="Chua N.-H."/>
        </authorList>
    </citation>
    <scope>NUCLEOTIDE SEQUENCE [LARGE SCALE GENOMIC DNA]</scope>
    <source>
        <strain evidence="2">TK 0001</strain>
    </source>
</reference>
<feature type="transmembrane region" description="Helical" evidence="1">
    <location>
        <begin position="118"/>
        <end position="145"/>
    </location>
</feature>
<evidence type="ECO:0000256" key="1">
    <source>
        <dbReference type="SAM" id="Phobius"/>
    </source>
</evidence>
<dbReference type="AlphaFoldDB" id="A0A2N9AYQ8"/>
<dbReference type="EMBL" id="CP073633">
    <property type="protein sequence ID" value="WHQ70544.1"/>
    <property type="molecule type" value="Genomic_DNA"/>
</dbReference>
<proteinExistence type="predicted"/>
<gene>
    <name evidence="3" type="ORF">KEC54_02650</name>
    <name evidence="2" type="ORF">TK0001_5869</name>
</gene>
<reference evidence="3" key="3">
    <citation type="journal article" date="2022" name="Biotechnol. Bioprocess Eng.">
        <title>Pan-genome Analysis Reveals Comparative Genomic Features of Central Metabolic Pathways in Methylorubrum extorquens.</title>
        <authorList>
            <person name="Lee G.M."/>
            <person name="Scott-Nevros Z.K."/>
            <person name="Lee S.-M."/>
            <person name="Kim D."/>
        </authorList>
    </citation>
    <scope>NUCLEOTIDE SEQUENCE</scope>
    <source>
        <strain evidence="3">ATCC 55366</strain>
    </source>
</reference>
<dbReference type="Pfam" id="PF09955">
    <property type="entry name" value="DUF2189"/>
    <property type="match status" value="1"/>
</dbReference>
<keyword evidence="1" id="KW-0812">Transmembrane</keyword>
<evidence type="ECO:0000313" key="4">
    <source>
        <dbReference type="Proteomes" id="UP000233769"/>
    </source>
</evidence>
<accession>A0A2N9AYQ8</accession>
<feature type="transmembrane region" description="Helical" evidence="1">
    <location>
        <begin position="70"/>
        <end position="90"/>
    </location>
</feature>
<dbReference type="Proteomes" id="UP000233769">
    <property type="component" value="Chromosome tk0001"/>
</dbReference>
<feature type="transmembrane region" description="Helical" evidence="1">
    <location>
        <begin position="166"/>
        <end position="190"/>
    </location>
</feature>
<feature type="transmembrane region" description="Helical" evidence="1">
    <location>
        <begin position="221"/>
        <end position="249"/>
    </location>
</feature>
<organism evidence="2 4">
    <name type="scientific">Methylorubrum extorquens</name>
    <name type="common">Methylobacterium dichloromethanicum</name>
    <name type="synonym">Methylobacterium extorquens</name>
    <dbReference type="NCBI Taxonomy" id="408"/>
    <lineage>
        <taxon>Bacteria</taxon>
        <taxon>Pseudomonadati</taxon>
        <taxon>Pseudomonadota</taxon>
        <taxon>Alphaproteobacteria</taxon>
        <taxon>Hyphomicrobiales</taxon>
        <taxon>Methylobacteriaceae</taxon>
        <taxon>Methylorubrum</taxon>
    </lineage>
</organism>
<reference evidence="4" key="1">
    <citation type="submission" date="2017-10" db="EMBL/GenBank/DDBJ databases">
        <authorList>
            <person name="Regsiter A."/>
            <person name="William W."/>
        </authorList>
    </citation>
    <scope>NUCLEOTIDE SEQUENCE [LARGE SCALE GENOMIC DNA]</scope>
</reference>
<keyword evidence="1" id="KW-0472">Membrane</keyword>
<feature type="transmembrane region" description="Helical" evidence="1">
    <location>
        <begin position="44"/>
        <end position="63"/>
    </location>
</feature>
<evidence type="ECO:0000313" key="3">
    <source>
        <dbReference type="EMBL" id="WHQ70544.1"/>
    </source>
</evidence>
<dbReference type="RefSeq" id="WP_056116653.1">
    <property type="nucleotide sequence ID" value="NZ_CP073633.1"/>
</dbReference>
<keyword evidence="1" id="KW-1133">Transmembrane helix</keyword>
<name>A0A2N9AYQ8_METEX</name>
<dbReference type="InterPro" id="IPR018692">
    <property type="entry name" value="DUF2189"/>
</dbReference>
<protein>
    <submittedName>
        <fullName evidence="2">Cytochrome c oxidase subunit I</fullName>
    </submittedName>
    <submittedName>
        <fullName evidence="3">DUF2189 domain-containing protein</fullName>
    </submittedName>
</protein>
<sequence>MAGLYPVSHPQNLARASVRRIGLDDLRFALRKGLDDFVAMPTHALFLIAIYPVAGVLIAAATFENDLVPLMFPLASGFALLGPFAAIGLYEMSRRREQGCDIGLMNAYAPLTGQSAKAIGVVALTLSLLFVAWLIAAMALYWTLYGEARQDSIFGFLNEVLTTPRGWMLIVVGNLVGAAFSLIALAISAVSFPLIIDRGTEAGTAIATSVALVQQNPGTMVVWGLIVAGLLALGMLPFFVGLALVLPILGHASWHLYRRAVVP</sequence>
<dbReference type="Proteomes" id="UP001223720">
    <property type="component" value="Chromosome"/>
</dbReference>
<evidence type="ECO:0000313" key="2">
    <source>
        <dbReference type="EMBL" id="SOR32428.1"/>
    </source>
</evidence>